<dbReference type="EMBL" id="CM035414">
    <property type="protein sequence ID" value="KAH7429355.1"/>
    <property type="molecule type" value="Genomic_DNA"/>
</dbReference>
<sequence length="407" mass="44563">MALILRVPLLSTEVSSLQRSLDAPWRVAKPSRWKSLQSIFPIPVRAATEEPDRLVENGTAQKPAVALLSQDPTVAKDVGAGVLIQGVLDVSSPLPSDDSGVRNISPDLAAIYACCKDWTWRGYRIVYTTKGRGPPLLLVHGFGASLGHWRKNIGVLSQSYRVYAIDLLGLGASEKPSEFKYTMETWADIIVDFIKEVICEPTILIGNSIGSLACTIAAAAEAPEELVRGMVLLNCAGGMNNKAVVDDWRIRLFLPLLWLIDLLLLQRSIASRLFQRVQSRENLRNVLQAVYCNKDAVDEELIEIIAAPARDAGALDAFVSIITGPPGPSPISIFSDISIPVLVLWGDKDPFTPIDGPVGRWFSGLPATQSNVQLRLLENVGHCPHDDRPDLVHKELLPWLEDVCDSK</sequence>
<dbReference type="Gene3D" id="3.40.50.1820">
    <property type="entry name" value="alpha/beta hydrolase"/>
    <property type="match status" value="1"/>
</dbReference>
<feature type="domain" description="AB hydrolase-1" evidence="1">
    <location>
        <begin position="136"/>
        <end position="392"/>
    </location>
</feature>
<evidence type="ECO:0000313" key="3">
    <source>
        <dbReference type="Proteomes" id="UP000825935"/>
    </source>
</evidence>
<dbReference type="FunFam" id="3.40.50.1820:FF:000174">
    <property type="entry name" value="Predicted protein"/>
    <property type="match status" value="1"/>
</dbReference>
<dbReference type="Proteomes" id="UP000825935">
    <property type="component" value="Chromosome 9"/>
</dbReference>
<accession>A0A8T2U6Y3</accession>
<dbReference type="GO" id="GO:0047746">
    <property type="term" value="F:chlorophyllase activity"/>
    <property type="evidence" value="ECO:0007669"/>
    <property type="project" value="TreeGrafter"/>
</dbReference>
<dbReference type="InterPro" id="IPR000073">
    <property type="entry name" value="AB_hydrolase_1"/>
</dbReference>
<reference evidence="2" key="1">
    <citation type="submission" date="2021-08" db="EMBL/GenBank/DDBJ databases">
        <title>WGS assembly of Ceratopteris richardii.</title>
        <authorList>
            <person name="Marchant D.B."/>
            <person name="Chen G."/>
            <person name="Jenkins J."/>
            <person name="Shu S."/>
            <person name="Leebens-Mack J."/>
            <person name="Grimwood J."/>
            <person name="Schmutz J."/>
            <person name="Soltis P."/>
            <person name="Soltis D."/>
            <person name="Chen Z.-H."/>
        </authorList>
    </citation>
    <scope>NUCLEOTIDE SEQUENCE</scope>
    <source>
        <strain evidence="2">Whitten #5841</strain>
        <tissue evidence="2">Leaf</tissue>
    </source>
</reference>
<dbReference type="GO" id="GO:0009507">
    <property type="term" value="C:chloroplast"/>
    <property type="evidence" value="ECO:0007669"/>
    <property type="project" value="TreeGrafter"/>
</dbReference>
<dbReference type="SUPFAM" id="SSF53474">
    <property type="entry name" value="alpha/beta-Hydrolases"/>
    <property type="match status" value="1"/>
</dbReference>
<organism evidence="2 3">
    <name type="scientific">Ceratopteris richardii</name>
    <name type="common">Triangle waterfern</name>
    <dbReference type="NCBI Taxonomy" id="49495"/>
    <lineage>
        <taxon>Eukaryota</taxon>
        <taxon>Viridiplantae</taxon>
        <taxon>Streptophyta</taxon>
        <taxon>Embryophyta</taxon>
        <taxon>Tracheophyta</taxon>
        <taxon>Polypodiopsida</taxon>
        <taxon>Polypodiidae</taxon>
        <taxon>Polypodiales</taxon>
        <taxon>Pteridineae</taxon>
        <taxon>Pteridaceae</taxon>
        <taxon>Parkerioideae</taxon>
        <taxon>Ceratopteris</taxon>
    </lineage>
</organism>
<dbReference type="InterPro" id="IPR029058">
    <property type="entry name" value="AB_hydrolase_fold"/>
</dbReference>
<name>A0A8T2U6Y3_CERRI</name>
<dbReference type="PANTHER" id="PTHR46438:SF7">
    <property type="entry name" value="ALPHA_BETA-HYDROLASES SUPERFAMILY PROTEIN"/>
    <property type="match status" value="1"/>
</dbReference>
<dbReference type="OrthoDB" id="408373at2759"/>
<protein>
    <recommendedName>
        <fullName evidence="1">AB hydrolase-1 domain-containing protein</fullName>
    </recommendedName>
</protein>
<dbReference type="OMA" id="CAQRTMD"/>
<dbReference type="PRINTS" id="PR00111">
    <property type="entry name" value="ABHYDROLASE"/>
</dbReference>
<dbReference type="GO" id="GO:0015994">
    <property type="term" value="P:chlorophyll metabolic process"/>
    <property type="evidence" value="ECO:0007669"/>
    <property type="project" value="TreeGrafter"/>
</dbReference>
<dbReference type="AlphaFoldDB" id="A0A8T2U6Y3"/>
<evidence type="ECO:0000313" key="2">
    <source>
        <dbReference type="EMBL" id="KAH7429355.1"/>
    </source>
</evidence>
<comment type="caution">
    <text evidence="2">The sequence shown here is derived from an EMBL/GenBank/DDBJ whole genome shotgun (WGS) entry which is preliminary data.</text>
</comment>
<dbReference type="Pfam" id="PF12697">
    <property type="entry name" value="Abhydrolase_6"/>
    <property type="match status" value="1"/>
</dbReference>
<evidence type="ECO:0000259" key="1">
    <source>
        <dbReference type="Pfam" id="PF12697"/>
    </source>
</evidence>
<gene>
    <name evidence="2" type="ORF">KP509_09G043100</name>
</gene>
<dbReference type="PANTHER" id="PTHR46438">
    <property type="entry name" value="ALPHA/BETA-HYDROLASES SUPERFAMILY PROTEIN"/>
    <property type="match status" value="1"/>
</dbReference>
<proteinExistence type="predicted"/>
<keyword evidence="3" id="KW-1185">Reference proteome</keyword>